<dbReference type="GeneID" id="85305708"/>
<feature type="region of interest" description="Disordered" evidence="1">
    <location>
        <begin position="229"/>
        <end position="347"/>
    </location>
</feature>
<dbReference type="RefSeq" id="XP_060280828.1">
    <property type="nucleotide sequence ID" value="XM_060422521.1"/>
</dbReference>
<reference evidence="3" key="1">
    <citation type="submission" date="2023-06" db="EMBL/GenBank/DDBJ databases">
        <title>Genome-scale phylogeny and comparative genomics of the fungal order Sordariales.</title>
        <authorList>
            <consortium name="Lawrence Berkeley National Laboratory"/>
            <person name="Hensen N."/>
            <person name="Bonometti L."/>
            <person name="Westerberg I."/>
            <person name="Brannstrom I.O."/>
            <person name="Guillou S."/>
            <person name="Cros-Aarteil S."/>
            <person name="Calhoun S."/>
            <person name="Haridas S."/>
            <person name="Kuo A."/>
            <person name="Mondo S."/>
            <person name="Pangilinan J."/>
            <person name="Riley R."/>
            <person name="Labutti K."/>
            <person name="Andreopoulos B."/>
            <person name="Lipzen A."/>
            <person name="Chen C."/>
            <person name="Yanf M."/>
            <person name="Daum C."/>
            <person name="Ng V."/>
            <person name="Clum A."/>
            <person name="Steindorff A."/>
            <person name="Ohm R."/>
            <person name="Martin F."/>
            <person name="Silar P."/>
            <person name="Natvig D."/>
            <person name="Lalanne C."/>
            <person name="Gautier V."/>
            <person name="Ament-Velasquez S.L."/>
            <person name="Kruys A."/>
            <person name="Hutchinson M.I."/>
            <person name="Powell A.J."/>
            <person name="Barry K."/>
            <person name="Miller A.N."/>
            <person name="Grigoriev I.V."/>
            <person name="Debuchy R."/>
            <person name="Gladieux P."/>
            <person name="Thoren M.H."/>
            <person name="Johannesson H."/>
        </authorList>
    </citation>
    <scope>NUCLEOTIDE SEQUENCE</scope>
    <source>
        <strain evidence="3">8032-3</strain>
    </source>
</reference>
<feature type="compositionally biased region" description="Basic and acidic residues" evidence="1">
    <location>
        <begin position="299"/>
        <end position="309"/>
    </location>
</feature>
<dbReference type="Proteomes" id="UP001244011">
    <property type="component" value="Unassembled WGS sequence"/>
</dbReference>
<feature type="compositionally biased region" description="Low complexity" evidence="1">
    <location>
        <begin position="254"/>
        <end position="276"/>
    </location>
</feature>
<evidence type="ECO:0000256" key="2">
    <source>
        <dbReference type="SAM" id="Phobius"/>
    </source>
</evidence>
<dbReference type="PANTHER" id="PTHR40623:SF2">
    <property type="entry name" value="INTEGRAL MEMBRANE PROTEIN"/>
    <property type="match status" value="1"/>
</dbReference>
<keyword evidence="2" id="KW-0812">Transmembrane</keyword>
<organism evidence="3 4">
    <name type="scientific">Phialemonium atrogriseum</name>
    <dbReference type="NCBI Taxonomy" id="1093897"/>
    <lineage>
        <taxon>Eukaryota</taxon>
        <taxon>Fungi</taxon>
        <taxon>Dikarya</taxon>
        <taxon>Ascomycota</taxon>
        <taxon>Pezizomycotina</taxon>
        <taxon>Sordariomycetes</taxon>
        <taxon>Sordariomycetidae</taxon>
        <taxon>Cephalothecales</taxon>
        <taxon>Cephalothecaceae</taxon>
        <taxon>Phialemonium</taxon>
    </lineage>
</organism>
<evidence type="ECO:0000313" key="3">
    <source>
        <dbReference type="EMBL" id="KAK1764615.1"/>
    </source>
</evidence>
<sequence length="417" mass="45601">MANTTFFVGWALWEKMTFVLALSIVIVFCIGLGKLWWTNRIMRKQEALVEEKRARLTGMRKAGLPVKRGGNIPFGVRAIQKGIEVDGIWISRPATPNHPDSPNKVASLATLIALDSSDSGQKAKHLSDDSRTLSVSTLDNTRPGRRRSPSEGPNPHRRPTDAESVDSNPSIAPRVSPRVSPRTSPRVSQFAAPKPKYPRLASALSEDTLWRLEGQGLGRYAADTYVPTSSTAKYSRGPSQRSSVASSGGESMDSLSKSGGMSARSSSGRSYTSVRSSRLHSSRHVYEPRAGYHAASHMPPDREPYDMPRNRTPISPIPQSETHSPSDSSQELPLPEPTFGPGDLHLNRSSRRVNHGFEILPAGTFGSLQEFGHNGSNDDLEAGEDQSQSSKSSARDGKMPSRSPQQQQQPHYSTLHF</sequence>
<keyword evidence="2" id="KW-0472">Membrane</keyword>
<name>A0AAJ0BUA2_9PEZI</name>
<feature type="transmembrane region" description="Helical" evidence="2">
    <location>
        <begin position="16"/>
        <end position="37"/>
    </location>
</feature>
<dbReference type="AlphaFoldDB" id="A0AAJ0BUA2"/>
<gene>
    <name evidence="3" type="ORF">QBC33DRAFT_191008</name>
</gene>
<accession>A0AAJ0BUA2</accession>
<keyword evidence="4" id="KW-1185">Reference proteome</keyword>
<feature type="region of interest" description="Disordered" evidence="1">
    <location>
        <begin position="366"/>
        <end position="417"/>
    </location>
</feature>
<dbReference type="EMBL" id="MU839019">
    <property type="protein sequence ID" value="KAK1764615.1"/>
    <property type="molecule type" value="Genomic_DNA"/>
</dbReference>
<dbReference type="PANTHER" id="PTHR40623">
    <property type="entry name" value="INTEGRAL MEMBRANE PROTEIN"/>
    <property type="match status" value="1"/>
</dbReference>
<protein>
    <submittedName>
        <fullName evidence="3">Uncharacterized protein</fullName>
    </submittedName>
</protein>
<evidence type="ECO:0000313" key="4">
    <source>
        <dbReference type="Proteomes" id="UP001244011"/>
    </source>
</evidence>
<comment type="caution">
    <text evidence="3">The sequence shown here is derived from an EMBL/GenBank/DDBJ whole genome shotgun (WGS) entry which is preliminary data.</text>
</comment>
<evidence type="ECO:0000256" key="1">
    <source>
        <dbReference type="SAM" id="MobiDB-lite"/>
    </source>
</evidence>
<feature type="compositionally biased region" description="Polar residues" evidence="1">
    <location>
        <begin position="229"/>
        <end position="249"/>
    </location>
</feature>
<feature type="region of interest" description="Disordered" evidence="1">
    <location>
        <begin position="119"/>
        <end position="198"/>
    </location>
</feature>
<feature type="compositionally biased region" description="Polar residues" evidence="1">
    <location>
        <begin position="317"/>
        <end position="331"/>
    </location>
</feature>
<keyword evidence="2" id="KW-1133">Transmembrane helix</keyword>
<proteinExistence type="predicted"/>